<dbReference type="Proteomes" id="UP000016801">
    <property type="component" value="Unassembled WGS sequence"/>
</dbReference>
<sequence length="29" mass="3389">MDAGRKGDISGFSQWEDRRVEEERFGSQD</sequence>
<evidence type="ECO:0000256" key="1">
    <source>
        <dbReference type="SAM" id="MobiDB-lite"/>
    </source>
</evidence>
<dbReference type="EMBL" id="CAGA01000105">
    <property type="protein sequence ID" value="CCE34712.1"/>
    <property type="molecule type" value="Genomic_DNA"/>
</dbReference>
<gene>
    <name evidence="2" type="ORF">CPUR_08648</name>
</gene>
<evidence type="ECO:0000313" key="2">
    <source>
        <dbReference type="EMBL" id="CCE34712.1"/>
    </source>
</evidence>
<feature type="compositionally biased region" description="Basic and acidic residues" evidence="1">
    <location>
        <begin position="15"/>
        <end position="29"/>
    </location>
</feature>
<name>M1VZ83_CLAP2</name>
<evidence type="ECO:0000313" key="3">
    <source>
        <dbReference type="Proteomes" id="UP000016801"/>
    </source>
</evidence>
<accession>M1VZ83</accession>
<dbReference type="VEuPathDB" id="FungiDB:CPUR_08648"/>
<comment type="caution">
    <text evidence="2">The sequence shown here is derived from an EMBL/GenBank/DDBJ whole genome shotgun (WGS) entry which is preliminary data.</text>
</comment>
<feature type="region of interest" description="Disordered" evidence="1">
    <location>
        <begin position="1"/>
        <end position="29"/>
    </location>
</feature>
<proteinExistence type="predicted"/>
<protein>
    <submittedName>
        <fullName evidence="2">Uncharacterized protein</fullName>
    </submittedName>
</protein>
<keyword evidence="3" id="KW-1185">Reference proteome</keyword>
<reference evidence="2 3" key="1">
    <citation type="journal article" date="2013" name="PLoS Genet.">
        <title>Plant-symbiotic fungi as chemical engineers: Multi-genome analysis of the Clavicipitaceae reveals dynamics of alkaloid loci.</title>
        <authorList>
            <person name="Schardl C.L."/>
            <person name="Young C.A."/>
            <person name="Hesse U."/>
            <person name="Amyotte S.G."/>
            <person name="Andreeva K."/>
            <person name="Calie P.J."/>
            <person name="Fleetwood D.J."/>
            <person name="Haws D.C."/>
            <person name="Moore N."/>
            <person name="Oeser B."/>
            <person name="Panaccione D.G."/>
            <person name="Schweri K.K."/>
            <person name="Voisey C.R."/>
            <person name="Farman M.L."/>
            <person name="Jaromczyk J.W."/>
            <person name="Roe B.A."/>
            <person name="O'Sullivan D.M."/>
            <person name="Scott B."/>
            <person name="Tudzynski P."/>
            <person name="An Z."/>
            <person name="Arnaoudova E.G."/>
            <person name="Bullock C.T."/>
            <person name="Charlton N.D."/>
            <person name="Chen L."/>
            <person name="Cox M."/>
            <person name="Dinkins R.D."/>
            <person name="Florea S."/>
            <person name="Glenn A.E."/>
            <person name="Gordon A."/>
            <person name="Gueldener U."/>
            <person name="Harris D.R."/>
            <person name="Hollin W."/>
            <person name="Jaromczyk J."/>
            <person name="Johnson R.D."/>
            <person name="Khan A.K."/>
            <person name="Leistner E."/>
            <person name="Leuchtmann A."/>
            <person name="Li C."/>
            <person name="Liu J."/>
            <person name="Liu J."/>
            <person name="Liu M."/>
            <person name="Mace W."/>
            <person name="Machado C."/>
            <person name="Nagabhyru P."/>
            <person name="Pan J."/>
            <person name="Schmid J."/>
            <person name="Sugawara K."/>
            <person name="Steiner U."/>
            <person name="Takach J.E."/>
            <person name="Tanaka E."/>
            <person name="Webb J.S."/>
            <person name="Wilson E.V."/>
            <person name="Wiseman J.L."/>
            <person name="Yoshida R."/>
            <person name="Zeng Z."/>
        </authorList>
    </citation>
    <scope>NUCLEOTIDE SEQUENCE [LARGE SCALE GENOMIC DNA]</scope>
    <source>
        <strain evidence="2 3">20.1</strain>
    </source>
</reference>
<dbReference type="AlphaFoldDB" id="M1VZ83"/>
<organism evidence="2 3">
    <name type="scientific">Claviceps purpurea (strain 20.1)</name>
    <name type="common">Ergot fungus</name>
    <name type="synonym">Sphacelia segetum</name>
    <dbReference type="NCBI Taxonomy" id="1111077"/>
    <lineage>
        <taxon>Eukaryota</taxon>
        <taxon>Fungi</taxon>
        <taxon>Dikarya</taxon>
        <taxon>Ascomycota</taxon>
        <taxon>Pezizomycotina</taxon>
        <taxon>Sordariomycetes</taxon>
        <taxon>Hypocreomycetidae</taxon>
        <taxon>Hypocreales</taxon>
        <taxon>Clavicipitaceae</taxon>
        <taxon>Claviceps</taxon>
    </lineage>
</organism>
<dbReference type="HOGENOM" id="CLU_3410627_0_0_1"/>